<comment type="similarity">
    <text evidence="3">Belongs to the UbiH/COQ6 family.</text>
</comment>
<dbReference type="PANTHER" id="PTHR43876:SF7">
    <property type="entry name" value="UBIQUINONE BIOSYNTHESIS MONOOXYGENASE COQ6, MITOCHONDRIAL"/>
    <property type="match status" value="1"/>
</dbReference>
<evidence type="ECO:0000256" key="4">
    <source>
        <dbReference type="ARBA" id="ARBA00022630"/>
    </source>
</evidence>
<comment type="cofactor">
    <cofactor evidence="1">
        <name>FAD</name>
        <dbReference type="ChEBI" id="CHEBI:57692"/>
    </cofactor>
</comment>
<comment type="pathway">
    <text evidence="2">Cofactor biosynthesis; ubiquinone biosynthesis.</text>
</comment>
<dbReference type="Pfam" id="PF01494">
    <property type="entry name" value="FAD_binding_3"/>
    <property type="match status" value="1"/>
</dbReference>
<evidence type="ECO:0000256" key="7">
    <source>
        <dbReference type="ARBA" id="ARBA00023033"/>
    </source>
</evidence>
<dbReference type="Gene3D" id="3.30.9.10">
    <property type="entry name" value="D-Amino Acid Oxidase, subunit A, domain 2"/>
    <property type="match status" value="1"/>
</dbReference>
<name>A0A2N7W1S3_9BURK</name>
<keyword evidence="7" id="KW-0503">Monooxygenase</keyword>
<dbReference type="GO" id="GO:0071949">
    <property type="term" value="F:FAD binding"/>
    <property type="evidence" value="ECO:0007669"/>
    <property type="project" value="InterPro"/>
</dbReference>
<dbReference type="SUPFAM" id="SSF51905">
    <property type="entry name" value="FAD/NAD(P)-binding domain"/>
    <property type="match status" value="1"/>
</dbReference>
<keyword evidence="5" id="KW-0274">FAD</keyword>
<protein>
    <submittedName>
        <fullName evidence="10">2-octaprenyl-6-methoxyphenyl hydroxylase</fullName>
    </submittedName>
</protein>
<proteinExistence type="inferred from homology"/>
<comment type="caution">
    <text evidence="10">The sequence shown here is derived from an EMBL/GenBank/DDBJ whole genome shotgun (WGS) entry which is preliminary data.</text>
</comment>
<dbReference type="Gene3D" id="3.50.50.60">
    <property type="entry name" value="FAD/NAD(P)-binding domain"/>
    <property type="match status" value="2"/>
</dbReference>
<accession>A0A2N7W1S3</accession>
<evidence type="ECO:0000313" key="10">
    <source>
        <dbReference type="EMBL" id="PMS23325.1"/>
    </source>
</evidence>
<dbReference type="InterPro" id="IPR002938">
    <property type="entry name" value="FAD-bd"/>
</dbReference>
<dbReference type="InterPro" id="IPR036188">
    <property type="entry name" value="FAD/NAD-bd_sf"/>
</dbReference>
<dbReference type="NCBIfam" id="NF005421">
    <property type="entry name" value="PRK06996.1"/>
    <property type="match status" value="1"/>
</dbReference>
<evidence type="ECO:0000256" key="2">
    <source>
        <dbReference type="ARBA" id="ARBA00004749"/>
    </source>
</evidence>
<dbReference type="GO" id="GO:0016705">
    <property type="term" value="F:oxidoreductase activity, acting on paired donors, with incorporation or reduction of molecular oxygen"/>
    <property type="evidence" value="ECO:0007669"/>
    <property type="project" value="InterPro"/>
</dbReference>
<dbReference type="OrthoDB" id="9769565at2"/>
<reference evidence="10 11" key="1">
    <citation type="submission" date="2018-01" db="EMBL/GenBank/DDBJ databases">
        <title>Whole genome analyses suggest that Burkholderia sensu lato contains two further novel genera in the rhizoxinica-symbiotica group Mycetohabitans gen. nov., and Trinickia gen. nov.: implications for the evolution of diazotrophy and nodulation in the Burkholderiaceae.</title>
        <authorList>
            <person name="Estrada-de los Santos P."/>
            <person name="Palmer M."/>
            <person name="Chavez-Ramirez B."/>
            <person name="Beukes C."/>
            <person name="Steenkamp E.T."/>
            <person name="Hirsch A.M."/>
            <person name="Manyaka P."/>
            <person name="Maluk M."/>
            <person name="Lafos M."/>
            <person name="Crook M."/>
            <person name="Gross E."/>
            <person name="Simon M.F."/>
            <person name="Bueno dos Reis Junior F."/>
            <person name="Poole P.S."/>
            <person name="Venter S.N."/>
            <person name="James E.K."/>
        </authorList>
    </citation>
    <scope>NUCLEOTIDE SEQUENCE [LARGE SCALE GENOMIC DNA]</scope>
    <source>
        <strain evidence="10 11">GIMN1.004</strain>
    </source>
</reference>
<evidence type="ECO:0000256" key="6">
    <source>
        <dbReference type="ARBA" id="ARBA00023002"/>
    </source>
</evidence>
<evidence type="ECO:0000256" key="1">
    <source>
        <dbReference type="ARBA" id="ARBA00001974"/>
    </source>
</evidence>
<sequence length="417" mass="44214">MSEVRPLHGPHEFDVTIVGAGPVGLALAAWLARRSASASLSVALVDARDPEAAAGDPRAIAVSEGSRMLLEPFGAWPADATAIERIHVSQRGRFGRTLIERDEHGLPALGYVARYGSIVHALAGTVRRTGTHWFTSCRALPPHVDPGAEFVTLPIESTHVQRTLSTRVLINAEGGLYGEAHAKRPTAEANAAAPTRLAGERDKRETRDYGQTAIVGTVTVSKPQPHVAWERFTEQGPIALLPMGGVRGADYALVWCMTPAEAARRAALSDCALLAELGAAFGERMGRFESIKGRAAFPLGLVAAQTLVDGRIASIGNAAQTLHPVAGQGLNLGLRDAHALADALAHAGATPEALAQFARRRGFDRRMTIGATDTLARLFTVDFGPLAVLRGLALTALECVPPAKTALARQMMFGQRR</sequence>
<keyword evidence="11" id="KW-1185">Reference proteome</keyword>
<dbReference type="EMBL" id="PNYA01000002">
    <property type="protein sequence ID" value="PMS23325.1"/>
    <property type="molecule type" value="Genomic_DNA"/>
</dbReference>
<dbReference type="InterPro" id="IPR051205">
    <property type="entry name" value="UbiH/COQ6_monooxygenase"/>
</dbReference>
<evidence type="ECO:0000256" key="8">
    <source>
        <dbReference type="SAM" id="MobiDB-lite"/>
    </source>
</evidence>
<keyword evidence="4" id="KW-0285">Flavoprotein</keyword>
<dbReference type="InterPro" id="IPR010971">
    <property type="entry name" value="UbiH/COQ6"/>
</dbReference>
<gene>
    <name evidence="10" type="ORF">C0Z18_02925</name>
</gene>
<feature type="domain" description="FAD-binding" evidence="9">
    <location>
        <begin position="13"/>
        <end position="347"/>
    </location>
</feature>
<dbReference type="Proteomes" id="UP000235616">
    <property type="component" value="Unassembled WGS sequence"/>
</dbReference>
<keyword evidence="6" id="KW-0560">Oxidoreductase</keyword>
<dbReference type="PANTHER" id="PTHR43876">
    <property type="entry name" value="UBIQUINONE BIOSYNTHESIS MONOOXYGENASE COQ6, MITOCHONDRIAL"/>
    <property type="match status" value="1"/>
</dbReference>
<organism evidence="10 11">
    <name type="scientific">Trinickia dabaoshanensis</name>
    <dbReference type="NCBI Taxonomy" id="564714"/>
    <lineage>
        <taxon>Bacteria</taxon>
        <taxon>Pseudomonadati</taxon>
        <taxon>Pseudomonadota</taxon>
        <taxon>Betaproteobacteria</taxon>
        <taxon>Burkholderiales</taxon>
        <taxon>Burkholderiaceae</taxon>
        <taxon>Trinickia</taxon>
    </lineage>
</organism>
<dbReference type="AlphaFoldDB" id="A0A2N7W1S3"/>
<evidence type="ECO:0000259" key="9">
    <source>
        <dbReference type="Pfam" id="PF01494"/>
    </source>
</evidence>
<dbReference type="InterPro" id="IPR018168">
    <property type="entry name" value="Ubi_Hdrlase_CS"/>
</dbReference>
<feature type="region of interest" description="Disordered" evidence="8">
    <location>
        <begin position="185"/>
        <end position="206"/>
    </location>
</feature>
<evidence type="ECO:0000256" key="5">
    <source>
        <dbReference type="ARBA" id="ARBA00022827"/>
    </source>
</evidence>
<dbReference type="PROSITE" id="PS01304">
    <property type="entry name" value="UBIH"/>
    <property type="match status" value="1"/>
</dbReference>
<dbReference type="NCBIfam" id="TIGR01988">
    <property type="entry name" value="Ubi-OHases"/>
    <property type="match status" value="1"/>
</dbReference>
<dbReference type="RefSeq" id="WP_102644015.1">
    <property type="nucleotide sequence ID" value="NZ_PNYA01000002.1"/>
</dbReference>
<dbReference type="GO" id="GO:0006744">
    <property type="term" value="P:ubiquinone biosynthetic process"/>
    <property type="evidence" value="ECO:0007669"/>
    <property type="project" value="UniProtKB-UniPathway"/>
</dbReference>
<dbReference type="GO" id="GO:0004497">
    <property type="term" value="F:monooxygenase activity"/>
    <property type="evidence" value="ECO:0007669"/>
    <property type="project" value="UniProtKB-KW"/>
</dbReference>
<dbReference type="PRINTS" id="PR00420">
    <property type="entry name" value="RNGMNOXGNASE"/>
</dbReference>
<evidence type="ECO:0000256" key="3">
    <source>
        <dbReference type="ARBA" id="ARBA00005349"/>
    </source>
</evidence>
<dbReference type="UniPathway" id="UPA00232"/>
<evidence type="ECO:0000313" key="11">
    <source>
        <dbReference type="Proteomes" id="UP000235616"/>
    </source>
</evidence>